<keyword evidence="2" id="KW-1185">Reference proteome</keyword>
<dbReference type="Gene3D" id="1.25.40.10">
    <property type="entry name" value="Tetratricopeptide repeat domain"/>
    <property type="match status" value="1"/>
</dbReference>
<dbReference type="PANTHER" id="PTHR43628">
    <property type="entry name" value="ACTIVATOR OF C KINASE PROTEIN 1-RELATED"/>
    <property type="match status" value="1"/>
</dbReference>
<dbReference type="AlphaFoldDB" id="A0A397TJM9"/>
<dbReference type="InterPro" id="IPR011990">
    <property type="entry name" value="TPR-like_helical_dom_sf"/>
</dbReference>
<dbReference type="InterPro" id="IPR052945">
    <property type="entry name" value="Mitotic_Regulator"/>
</dbReference>
<accession>A0A397TJM9</accession>
<name>A0A397TJM9_9GLOM</name>
<reference evidence="1 2" key="1">
    <citation type="submission" date="2018-06" db="EMBL/GenBank/DDBJ databases">
        <title>Comparative genomics reveals the genomic features of Rhizophagus irregularis, R. cerebriforme, R. diaphanum and Gigaspora rosea, and their symbiotic lifestyle signature.</title>
        <authorList>
            <person name="Morin E."/>
            <person name="San Clemente H."/>
            <person name="Chen E.C.H."/>
            <person name="De La Providencia I."/>
            <person name="Hainaut M."/>
            <person name="Kuo A."/>
            <person name="Kohler A."/>
            <person name="Murat C."/>
            <person name="Tang N."/>
            <person name="Roy S."/>
            <person name="Loubradou J."/>
            <person name="Henrissat B."/>
            <person name="Grigoriev I.V."/>
            <person name="Corradi N."/>
            <person name="Roux C."/>
            <person name="Martin F.M."/>
        </authorList>
    </citation>
    <scope>NUCLEOTIDE SEQUENCE [LARGE SCALE GENOMIC DNA]</scope>
    <source>
        <strain evidence="1 2">DAOM 227022</strain>
    </source>
</reference>
<sequence>YYYFNGIGTSIDKRKAFELYQKAANLGDSTAQYNLAMIYETGIRIERNINQAIYWYEKSAEQGDQNAQNKIRIQNLDNEFSFWSKPIDQSKPRIAKRNNLRTVDLKIYGKQQVAVSSESSEIKNF</sequence>
<comment type="caution">
    <text evidence="1">The sequence shown here is derived from an EMBL/GenBank/DDBJ whole genome shotgun (WGS) entry which is preliminary data.</text>
</comment>
<dbReference type="PANTHER" id="PTHR43628:SF1">
    <property type="entry name" value="CHITIN SYNTHASE REGULATORY FACTOR 2-RELATED"/>
    <property type="match status" value="1"/>
</dbReference>
<evidence type="ECO:0000313" key="1">
    <source>
        <dbReference type="EMBL" id="RIA98188.1"/>
    </source>
</evidence>
<protein>
    <submittedName>
        <fullName evidence="1">Uncharacterized protein</fullName>
    </submittedName>
</protein>
<dbReference type="EMBL" id="QKYT01000019">
    <property type="protein sequence ID" value="RIA98188.1"/>
    <property type="molecule type" value="Genomic_DNA"/>
</dbReference>
<dbReference type="SUPFAM" id="SSF81901">
    <property type="entry name" value="HCP-like"/>
    <property type="match status" value="1"/>
</dbReference>
<organism evidence="1 2">
    <name type="scientific">Glomus cerebriforme</name>
    <dbReference type="NCBI Taxonomy" id="658196"/>
    <lineage>
        <taxon>Eukaryota</taxon>
        <taxon>Fungi</taxon>
        <taxon>Fungi incertae sedis</taxon>
        <taxon>Mucoromycota</taxon>
        <taxon>Glomeromycotina</taxon>
        <taxon>Glomeromycetes</taxon>
        <taxon>Glomerales</taxon>
        <taxon>Glomeraceae</taxon>
        <taxon>Glomus</taxon>
    </lineage>
</organism>
<dbReference type="InterPro" id="IPR006597">
    <property type="entry name" value="Sel1-like"/>
</dbReference>
<gene>
    <name evidence="1" type="ORF">C1645_813041</name>
</gene>
<dbReference type="SMART" id="SM00671">
    <property type="entry name" value="SEL1"/>
    <property type="match status" value="2"/>
</dbReference>
<proteinExistence type="predicted"/>
<evidence type="ECO:0000313" key="2">
    <source>
        <dbReference type="Proteomes" id="UP000265703"/>
    </source>
</evidence>
<dbReference type="Pfam" id="PF08238">
    <property type="entry name" value="Sel1"/>
    <property type="match status" value="2"/>
</dbReference>
<dbReference type="Proteomes" id="UP000265703">
    <property type="component" value="Unassembled WGS sequence"/>
</dbReference>
<dbReference type="OrthoDB" id="2384430at2759"/>
<feature type="non-terminal residue" evidence="1">
    <location>
        <position position="1"/>
    </location>
</feature>